<feature type="region of interest" description="Disordered" evidence="1">
    <location>
        <begin position="93"/>
        <end position="114"/>
    </location>
</feature>
<evidence type="ECO:0000313" key="2">
    <source>
        <dbReference type="EMBL" id="PZT53776.1"/>
    </source>
</evidence>
<dbReference type="RefSeq" id="WP_111272082.1">
    <property type="nucleotide sequence ID" value="NZ_QKWW01000062.1"/>
</dbReference>
<proteinExistence type="predicted"/>
<name>A0A2W6P6N5_9BACL</name>
<sequence>MLNVEQKLEILESYPQLHRKEVSLGRVNFHYEDSAYEKKIVALHIHPNGNGYIYAGLLPEYETDAKGFVNIRDYSEAELRSLLDATLKAMSYNPDAPAPAESPKEKTDIQGSAAPKLSTGGGIWIDEHGNTLTLKYDNDMWCVYAGHDLEMAFESRSEAGEYLQEEGFKPQAQA</sequence>
<reference evidence="2 3" key="1">
    <citation type="submission" date="2018-06" db="EMBL/GenBank/DDBJ databases">
        <title>Isolation of heavy metals resistant Paenibacillus silvae NC2 from Gold-Copper mine in ZiJin, China.</title>
        <authorList>
            <person name="Xu J."/>
            <person name="Mazhar H.S."/>
            <person name="Rensing C."/>
        </authorList>
    </citation>
    <scope>NUCLEOTIDE SEQUENCE [LARGE SCALE GENOMIC DNA]</scope>
    <source>
        <strain evidence="2 3">NC2</strain>
    </source>
</reference>
<accession>A0A2W6P6N5</accession>
<dbReference type="EMBL" id="QKWW01000062">
    <property type="protein sequence ID" value="PZT53776.1"/>
    <property type="molecule type" value="Genomic_DNA"/>
</dbReference>
<evidence type="ECO:0000256" key="1">
    <source>
        <dbReference type="SAM" id="MobiDB-lite"/>
    </source>
</evidence>
<dbReference type="Proteomes" id="UP000249204">
    <property type="component" value="Unassembled WGS sequence"/>
</dbReference>
<dbReference type="AlphaFoldDB" id="A0A2W6P6N5"/>
<organism evidence="2 3">
    <name type="scientific">Paenibacillus silvae</name>
    <dbReference type="NCBI Taxonomy" id="1325358"/>
    <lineage>
        <taxon>Bacteria</taxon>
        <taxon>Bacillati</taxon>
        <taxon>Bacillota</taxon>
        <taxon>Bacilli</taxon>
        <taxon>Bacillales</taxon>
        <taxon>Paenibacillaceae</taxon>
        <taxon>Paenibacillus</taxon>
    </lineage>
</organism>
<protein>
    <submittedName>
        <fullName evidence="2">Uncharacterized protein</fullName>
    </submittedName>
</protein>
<evidence type="ECO:0000313" key="3">
    <source>
        <dbReference type="Proteomes" id="UP000249204"/>
    </source>
</evidence>
<comment type="caution">
    <text evidence="2">The sequence shown here is derived from an EMBL/GenBank/DDBJ whole genome shotgun (WGS) entry which is preliminary data.</text>
</comment>
<gene>
    <name evidence="2" type="ORF">DN757_20695</name>
</gene>